<gene>
    <name evidence="3" type="ORF">SAMN05414137_101239</name>
</gene>
<feature type="compositionally biased region" description="Basic and acidic residues" evidence="1">
    <location>
        <begin position="1"/>
        <end position="13"/>
    </location>
</feature>
<evidence type="ECO:0000313" key="4">
    <source>
        <dbReference type="Proteomes" id="UP000183015"/>
    </source>
</evidence>
<accession>A0A1H7FFI5</accession>
<feature type="transmembrane region" description="Helical" evidence="2">
    <location>
        <begin position="178"/>
        <end position="207"/>
    </location>
</feature>
<organism evidence="3 4">
    <name type="scientific">Streptacidiphilus jiangxiensis</name>
    <dbReference type="NCBI Taxonomy" id="235985"/>
    <lineage>
        <taxon>Bacteria</taxon>
        <taxon>Bacillati</taxon>
        <taxon>Actinomycetota</taxon>
        <taxon>Actinomycetes</taxon>
        <taxon>Kitasatosporales</taxon>
        <taxon>Streptomycetaceae</taxon>
        <taxon>Streptacidiphilus</taxon>
    </lineage>
</organism>
<dbReference type="EMBL" id="FOAZ01000001">
    <property type="protein sequence ID" value="SEK24943.1"/>
    <property type="molecule type" value="Genomic_DNA"/>
</dbReference>
<dbReference type="AlphaFoldDB" id="A0A1H7FFI5"/>
<keyword evidence="2" id="KW-0472">Membrane</keyword>
<feature type="region of interest" description="Disordered" evidence="1">
    <location>
        <begin position="1"/>
        <end position="28"/>
    </location>
</feature>
<dbReference type="Proteomes" id="UP000183015">
    <property type="component" value="Unassembled WGS sequence"/>
</dbReference>
<feature type="transmembrane region" description="Helical" evidence="2">
    <location>
        <begin position="35"/>
        <end position="54"/>
    </location>
</feature>
<proteinExistence type="predicted"/>
<evidence type="ECO:0000256" key="1">
    <source>
        <dbReference type="SAM" id="MobiDB-lite"/>
    </source>
</evidence>
<sequence length="209" mass="21655">MRNSRSGELDTAGRPRHRQPTDAAPPSRRGAVGSLLLALAALALTAAAIVLWPGDQAAYDAGLAGRPGTYTATHCWTSHGGRGSTYRSCDGTFTSKDGATVLHDQMLVGTPAAMGHPLDVTLEPGGGYAVQRPSHVMFDLAGCLGLLGLGLGALTVIGDAPRKRMGSRGLYRRQPWLALAYTGLLGFPLLMLLAVLTLIAAVVTILAGS</sequence>
<reference evidence="4" key="1">
    <citation type="submission" date="2016-10" db="EMBL/GenBank/DDBJ databases">
        <authorList>
            <person name="Varghese N."/>
        </authorList>
    </citation>
    <scope>NUCLEOTIDE SEQUENCE [LARGE SCALE GENOMIC DNA]</scope>
    <source>
        <strain evidence="4">DSM 45096 / BCRC 16803 / CGMCC 4.1857 / CIP 109030 / JCM 12277 / KCTC 19219 / NBRC 100920 / 33214</strain>
    </source>
</reference>
<name>A0A1H7FFI5_STRJI</name>
<dbReference type="RefSeq" id="WP_042442127.1">
    <property type="nucleotide sequence ID" value="NZ_BBPN01000002.1"/>
</dbReference>
<keyword evidence="2" id="KW-1133">Transmembrane helix</keyword>
<evidence type="ECO:0000256" key="2">
    <source>
        <dbReference type="SAM" id="Phobius"/>
    </source>
</evidence>
<protein>
    <submittedName>
        <fullName evidence="3">Uncharacterized protein</fullName>
    </submittedName>
</protein>
<keyword evidence="2" id="KW-0812">Transmembrane</keyword>
<keyword evidence="4" id="KW-1185">Reference proteome</keyword>
<feature type="transmembrane region" description="Helical" evidence="2">
    <location>
        <begin position="136"/>
        <end position="157"/>
    </location>
</feature>
<evidence type="ECO:0000313" key="3">
    <source>
        <dbReference type="EMBL" id="SEK24943.1"/>
    </source>
</evidence>